<comment type="caution">
    <text evidence="2">The sequence shown here is derived from an EMBL/GenBank/DDBJ whole genome shotgun (WGS) entry which is preliminary data.</text>
</comment>
<sequence>MVDRLDQQFDKNRKNLSKDSPFYVSYSLTRIPKNNIGRTIISMQPHWLNLKQRFRQSPPETLEELKGKKEEQK</sequence>
<gene>
    <name evidence="2" type="ORF">EDD57_11122</name>
</gene>
<evidence type="ECO:0000256" key="1">
    <source>
        <dbReference type="SAM" id="MobiDB-lite"/>
    </source>
</evidence>
<feature type="compositionally biased region" description="Basic and acidic residues" evidence="1">
    <location>
        <begin position="63"/>
        <end position="73"/>
    </location>
</feature>
<keyword evidence="3" id="KW-1185">Reference proteome</keyword>
<evidence type="ECO:0000313" key="2">
    <source>
        <dbReference type="EMBL" id="TCP69225.1"/>
    </source>
</evidence>
<proteinExistence type="predicted"/>
<name>A0A4R2RXI3_9BACL</name>
<organism evidence="2 3">
    <name type="scientific">Baia soyae</name>
    <dbReference type="NCBI Taxonomy" id="1544746"/>
    <lineage>
        <taxon>Bacteria</taxon>
        <taxon>Bacillati</taxon>
        <taxon>Bacillota</taxon>
        <taxon>Bacilli</taxon>
        <taxon>Bacillales</taxon>
        <taxon>Thermoactinomycetaceae</taxon>
        <taxon>Baia</taxon>
    </lineage>
</organism>
<feature type="region of interest" description="Disordered" evidence="1">
    <location>
        <begin position="54"/>
        <end position="73"/>
    </location>
</feature>
<dbReference type="Proteomes" id="UP000294746">
    <property type="component" value="Unassembled WGS sequence"/>
</dbReference>
<evidence type="ECO:0000313" key="3">
    <source>
        <dbReference type="Proteomes" id="UP000294746"/>
    </source>
</evidence>
<reference evidence="2 3" key="1">
    <citation type="submission" date="2019-03" db="EMBL/GenBank/DDBJ databases">
        <title>Genomic Encyclopedia of Type Strains, Phase IV (KMG-IV): sequencing the most valuable type-strain genomes for metagenomic binning, comparative biology and taxonomic classification.</title>
        <authorList>
            <person name="Goeker M."/>
        </authorList>
    </citation>
    <scope>NUCLEOTIDE SEQUENCE [LARGE SCALE GENOMIC DNA]</scope>
    <source>
        <strain evidence="2 3">DSM 46831</strain>
    </source>
</reference>
<dbReference type="EMBL" id="SLXV01000011">
    <property type="protein sequence ID" value="TCP69225.1"/>
    <property type="molecule type" value="Genomic_DNA"/>
</dbReference>
<protein>
    <submittedName>
        <fullName evidence="2">Uncharacterized protein</fullName>
    </submittedName>
</protein>
<accession>A0A4R2RXI3</accession>
<dbReference type="AlphaFoldDB" id="A0A4R2RXI3"/>